<name>X1EQM9_9ZZZZ</name>
<evidence type="ECO:0000313" key="1">
    <source>
        <dbReference type="EMBL" id="GAH34897.1"/>
    </source>
</evidence>
<feature type="non-terminal residue" evidence="1">
    <location>
        <position position="1"/>
    </location>
</feature>
<protein>
    <submittedName>
        <fullName evidence="1">Uncharacterized protein</fullName>
    </submittedName>
</protein>
<comment type="caution">
    <text evidence="1">The sequence shown here is derived from an EMBL/GenBank/DDBJ whole genome shotgun (WGS) entry which is preliminary data.</text>
</comment>
<proteinExistence type="predicted"/>
<dbReference type="EMBL" id="BARU01013270">
    <property type="protein sequence ID" value="GAH34897.1"/>
    <property type="molecule type" value="Genomic_DNA"/>
</dbReference>
<feature type="non-terminal residue" evidence="1">
    <location>
        <position position="208"/>
    </location>
</feature>
<dbReference type="AlphaFoldDB" id="X1EQM9"/>
<reference evidence="1" key="1">
    <citation type="journal article" date="2014" name="Front. Microbiol.">
        <title>High frequency of phylogenetically diverse reductive dehalogenase-homologous genes in deep subseafloor sedimentary metagenomes.</title>
        <authorList>
            <person name="Kawai M."/>
            <person name="Futagami T."/>
            <person name="Toyoda A."/>
            <person name="Takaki Y."/>
            <person name="Nishi S."/>
            <person name="Hori S."/>
            <person name="Arai W."/>
            <person name="Tsubouchi T."/>
            <person name="Morono Y."/>
            <person name="Uchiyama I."/>
            <person name="Ito T."/>
            <person name="Fujiyama A."/>
            <person name="Inagaki F."/>
            <person name="Takami H."/>
        </authorList>
    </citation>
    <scope>NUCLEOTIDE SEQUENCE</scope>
    <source>
        <strain evidence="1">Expedition CK06-06</strain>
    </source>
</reference>
<organism evidence="1">
    <name type="scientific">marine sediment metagenome</name>
    <dbReference type="NCBI Taxonomy" id="412755"/>
    <lineage>
        <taxon>unclassified sequences</taxon>
        <taxon>metagenomes</taxon>
        <taxon>ecological metagenomes</taxon>
    </lineage>
</organism>
<accession>X1EQM9</accession>
<gene>
    <name evidence="1" type="ORF">S03H2_24067</name>
</gene>
<sequence length="208" mass="23792">QTKEELFDIVDVTPASDGTFAMPEAPKSAEDLTNFIRLQDPAEVMALTKKLMKDQTKEDLTETLKAEPEPEKVPLYTLDVLRKGFRKEWINLKKGFPQYMLENLDRFKDASTELQAEALQKWMRLVAKGVIGDIPWPLAEPEEEVLEKPHTPTVFKGDVVVPSKDDKNWDAYKYLHGDADFENFKAAYENLGEEVYQNALKQLGWTAV</sequence>